<dbReference type="Pfam" id="PF01965">
    <property type="entry name" value="DJ-1_PfpI"/>
    <property type="match status" value="1"/>
</dbReference>
<accession>A0AAI8YDQ5</accession>
<sequence length="257" mass="27388">MGNTTETTTGNGSSSSRHVVNVGVLIPTECQVLDAACVDVIGSMSHEYFSRIPQLVPQAVIDVAPSVRIHYIGGVAAGQPISMTANQHIVATDHFADAAVAPGKLDVVIVPGPDPFGDAFPADAVEWLRRQGEVEGVDVLSVCTGIFLCGEAGLLRGRTVCGTRGFGDVIRGRGFGEKELVGNKVRWMQDGNFWSSGGVTNGNDLVAAYCRASPKHFPRPLVEIACEMLDVGDRDREYSKDLMQPKDIEAMMMAVVA</sequence>
<dbReference type="AlphaFoldDB" id="A0AAI8YDQ5"/>
<evidence type="ECO:0000313" key="2">
    <source>
        <dbReference type="EMBL" id="CAJ2500985.1"/>
    </source>
</evidence>
<dbReference type="Proteomes" id="UP001295740">
    <property type="component" value="Unassembled WGS sequence"/>
</dbReference>
<dbReference type="PANTHER" id="PTHR43130">
    <property type="entry name" value="ARAC-FAMILY TRANSCRIPTIONAL REGULATOR"/>
    <property type="match status" value="1"/>
</dbReference>
<feature type="domain" description="DJ-1/PfpI" evidence="1">
    <location>
        <begin position="66"/>
        <end position="207"/>
    </location>
</feature>
<proteinExistence type="predicted"/>
<reference evidence="2" key="1">
    <citation type="submission" date="2023-10" db="EMBL/GenBank/DDBJ databases">
        <authorList>
            <person name="Hackl T."/>
        </authorList>
    </citation>
    <scope>NUCLEOTIDE SEQUENCE</scope>
</reference>
<protein>
    <submittedName>
        <fullName evidence="2">Uu.00g038380.m01.CDS01</fullName>
    </submittedName>
</protein>
<dbReference type="InterPro" id="IPR052158">
    <property type="entry name" value="INH-QAR"/>
</dbReference>
<dbReference type="Gene3D" id="3.40.50.880">
    <property type="match status" value="1"/>
</dbReference>
<dbReference type="SUPFAM" id="SSF52317">
    <property type="entry name" value="Class I glutamine amidotransferase-like"/>
    <property type="match status" value="1"/>
</dbReference>
<evidence type="ECO:0000259" key="1">
    <source>
        <dbReference type="Pfam" id="PF01965"/>
    </source>
</evidence>
<dbReference type="InterPro" id="IPR029062">
    <property type="entry name" value="Class_I_gatase-like"/>
</dbReference>
<gene>
    <name evidence="2" type="ORF">KHLLAP_LOCUS1453</name>
</gene>
<organism evidence="2 3">
    <name type="scientific">Anthostomella pinea</name>
    <dbReference type="NCBI Taxonomy" id="933095"/>
    <lineage>
        <taxon>Eukaryota</taxon>
        <taxon>Fungi</taxon>
        <taxon>Dikarya</taxon>
        <taxon>Ascomycota</taxon>
        <taxon>Pezizomycotina</taxon>
        <taxon>Sordariomycetes</taxon>
        <taxon>Xylariomycetidae</taxon>
        <taxon>Xylariales</taxon>
        <taxon>Xylariaceae</taxon>
        <taxon>Anthostomella</taxon>
    </lineage>
</organism>
<keyword evidence="3" id="KW-1185">Reference proteome</keyword>
<dbReference type="InterPro" id="IPR002818">
    <property type="entry name" value="DJ-1/PfpI"/>
</dbReference>
<comment type="caution">
    <text evidence="2">The sequence shown here is derived from an EMBL/GenBank/DDBJ whole genome shotgun (WGS) entry which is preliminary data.</text>
</comment>
<name>A0AAI8YDQ5_9PEZI</name>
<dbReference type="PANTHER" id="PTHR43130:SF7">
    <property type="entry name" value="DJ-1_PFPI DOMAIN-CONTAINING PROTEIN"/>
    <property type="match status" value="1"/>
</dbReference>
<evidence type="ECO:0000313" key="3">
    <source>
        <dbReference type="Proteomes" id="UP001295740"/>
    </source>
</evidence>
<dbReference type="EMBL" id="CAUWAG010000003">
    <property type="protein sequence ID" value="CAJ2500985.1"/>
    <property type="molecule type" value="Genomic_DNA"/>
</dbReference>